<dbReference type="SMART" id="SM01043">
    <property type="entry name" value="BTAD"/>
    <property type="match status" value="1"/>
</dbReference>
<dbReference type="InterPro" id="IPR016032">
    <property type="entry name" value="Sig_transdc_resp-reg_C-effctor"/>
</dbReference>
<reference evidence="8 9" key="1">
    <citation type="submission" date="2019-09" db="EMBL/GenBank/DDBJ databases">
        <title>Genome Sequences of Streptomyces kaniharaensis ATCC 21070.</title>
        <authorList>
            <person name="Zhu W."/>
            <person name="De Crecy-Lagard V."/>
            <person name="Richards N.G."/>
        </authorList>
    </citation>
    <scope>NUCLEOTIDE SEQUENCE [LARGE SCALE GENOMIC DNA]</scope>
    <source>
        <strain evidence="8 9">SF-557</strain>
    </source>
</reference>
<dbReference type="PRINTS" id="PR00364">
    <property type="entry name" value="DISEASERSIST"/>
</dbReference>
<dbReference type="GO" id="GO:0003677">
    <property type="term" value="F:DNA binding"/>
    <property type="evidence" value="ECO:0007669"/>
    <property type="project" value="UniProtKB-UniRule"/>
</dbReference>
<dbReference type="InterPro" id="IPR002182">
    <property type="entry name" value="NB-ARC"/>
</dbReference>
<comment type="caution">
    <text evidence="8">The sequence shown here is derived from an EMBL/GenBank/DDBJ whole genome shotgun (WGS) entry which is preliminary data.</text>
</comment>
<evidence type="ECO:0000256" key="2">
    <source>
        <dbReference type="ARBA" id="ARBA00023012"/>
    </source>
</evidence>
<protein>
    <submittedName>
        <fullName evidence="8">Tetratricopeptide repeat protein</fullName>
    </submittedName>
</protein>
<dbReference type="CDD" id="cd15831">
    <property type="entry name" value="BTAD"/>
    <property type="match status" value="1"/>
</dbReference>
<dbReference type="Gene3D" id="3.40.50.300">
    <property type="entry name" value="P-loop containing nucleotide triphosphate hydrolases"/>
    <property type="match status" value="1"/>
</dbReference>
<dbReference type="Proteomes" id="UP000450000">
    <property type="component" value="Unassembled WGS sequence"/>
</dbReference>
<dbReference type="GO" id="GO:0043531">
    <property type="term" value="F:ADP binding"/>
    <property type="evidence" value="ECO:0007669"/>
    <property type="project" value="InterPro"/>
</dbReference>
<dbReference type="PANTHER" id="PTHR35807">
    <property type="entry name" value="TRANSCRIPTIONAL REGULATOR REDD-RELATED"/>
    <property type="match status" value="1"/>
</dbReference>
<accession>A0A6N7L755</accession>
<dbReference type="PROSITE" id="PS51755">
    <property type="entry name" value="OMPR_PHOB"/>
    <property type="match status" value="1"/>
</dbReference>
<evidence type="ECO:0000259" key="7">
    <source>
        <dbReference type="PROSITE" id="PS51755"/>
    </source>
</evidence>
<feature type="DNA-binding region" description="OmpR/PhoB-type" evidence="6">
    <location>
        <begin position="1"/>
        <end position="67"/>
    </location>
</feature>
<dbReference type="SUPFAM" id="SSF46894">
    <property type="entry name" value="C-terminal effector domain of the bipartite response regulators"/>
    <property type="match status" value="1"/>
</dbReference>
<keyword evidence="5" id="KW-0804">Transcription</keyword>
<dbReference type="SUPFAM" id="SSF52540">
    <property type="entry name" value="P-loop containing nucleoside triphosphate hydrolases"/>
    <property type="match status" value="1"/>
</dbReference>
<gene>
    <name evidence="8" type="ORF">F7Q99_39670</name>
</gene>
<dbReference type="InterPro" id="IPR001867">
    <property type="entry name" value="OmpR/PhoB-type_DNA-bd"/>
</dbReference>
<sequence length="983" mass="104549">MMAALLLRDGRAASAGELIEALWGDEAPASASAMLRTYAWRWRKALEHDHDAPAILTSVRDGYRTVVPAGAVDALRMEKLAAAAIGAARAGEDPAQVRRLFAEALELWGGEPLTGVPGPFAEQQRTRLGELRISLLEERCGLDLELGDTALAIPVLRDLTAEHPLRERPYTLLMRALYQSGCQADALALFDRARRLLAEELGVDPGPELREIHQRILRNDPALLGTAATTIATRDAPALQPTPQPVLIPAQLPADTVDFTGREAELEALHAALAAAVREPAGDAVLPIAAVSGMGGVGKTALALRVAHRLRAGFPDGQLYADLRGDQDAPADPNVLLASFLTALGISPGAVPESLEDRARLFRSLLDARRVLILLDNARDAAQVRPLLPGSARCAVLVTGRARLFGLATAVQVDLDVFSVDEARDLLARTAGTERVAADPAAAGELIHHCGRLPLAVRIVAARLASRPAWTVARLAARLAAEQDRMAELRLGDLAVAGAFEWGYRQLTAEQADAFRVIAAVCRPDVGVPAAAAVLGVGRRRAEDLLESLVDAGMVTAPRPGRYRYHDLLRVFALQIGGPDGGPDDSPHHGPEEQATALRRQLHFLLASATAAFQQLVPGDPIGTALTPVLAPALTFEDANAAADWVAEEFEAAITAVLATADRAASVEDVRIAADLLVTLSPFDTDPCYERLTGAATAVSAAAAALGDQRSLGRAEFIRGNLAVQAARLEEACEHSRRAADACRAGGDVVVLQQALNDLGVLAQYQHRYQEAVRLYDEANSLARALGHRAGQTATALNSALAQVRDGRPAEAAAACRRLLPGLTAAEEWTGLSYALYVLGLASHELGEYQQAVTVLEECLRICQAAGIPLREAQARCRLADTLRLLGRHEEALEQARHALADCRTLSAERDQGHALVVTARTLADLGHIDQARDQLRSAEALFRRLGLPDAGHVRRLTARLDGAADTPDTAGEPTAGYVVDVA</sequence>
<dbReference type="SMART" id="SM00028">
    <property type="entry name" value="TPR"/>
    <property type="match status" value="3"/>
</dbReference>
<dbReference type="InterPro" id="IPR019734">
    <property type="entry name" value="TPR_rpt"/>
</dbReference>
<dbReference type="Pfam" id="PF00931">
    <property type="entry name" value="NB-ARC"/>
    <property type="match status" value="1"/>
</dbReference>
<comment type="similarity">
    <text evidence="1">Belongs to the AfsR/DnrI/RedD regulatory family.</text>
</comment>
<organism evidence="8 9">
    <name type="scientific">Streptomyces kaniharaensis</name>
    <dbReference type="NCBI Taxonomy" id="212423"/>
    <lineage>
        <taxon>Bacteria</taxon>
        <taxon>Bacillati</taxon>
        <taxon>Actinomycetota</taxon>
        <taxon>Actinomycetes</taxon>
        <taxon>Kitasatosporales</taxon>
        <taxon>Streptomycetaceae</taxon>
        <taxon>Streptomyces</taxon>
    </lineage>
</organism>
<evidence type="ECO:0000256" key="3">
    <source>
        <dbReference type="ARBA" id="ARBA00023015"/>
    </source>
</evidence>
<evidence type="ECO:0000256" key="6">
    <source>
        <dbReference type="PROSITE-ProRule" id="PRU01091"/>
    </source>
</evidence>
<dbReference type="GO" id="GO:0006355">
    <property type="term" value="P:regulation of DNA-templated transcription"/>
    <property type="evidence" value="ECO:0007669"/>
    <property type="project" value="InterPro"/>
</dbReference>
<name>A0A6N7L755_9ACTN</name>
<keyword evidence="2" id="KW-0902">Two-component regulatory system</keyword>
<dbReference type="Gene3D" id="1.10.10.10">
    <property type="entry name" value="Winged helix-like DNA-binding domain superfamily/Winged helix DNA-binding domain"/>
    <property type="match status" value="1"/>
</dbReference>
<dbReference type="EMBL" id="WBOF01000015">
    <property type="protein sequence ID" value="MQS18143.1"/>
    <property type="molecule type" value="Genomic_DNA"/>
</dbReference>
<dbReference type="InterPro" id="IPR011990">
    <property type="entry name" value="TPR-like_helical_dom_sf"/>
</dbReference>
<proteinExistence type="inferred from homology"/>
<dbReference type="InterPro" id="IPR027417">
    <property type="entry name" value="P-loop_NTPase"/>
</dbReference>
<dbReference type="InterPro" id="IPR005158">
    <property type="entry name" value="BTAD"/>
</dbReference>
<dbReference type="PANTHER" id="PTHR35807:SF1">
    <property type="entry name" value="TRANSCRIPTIONAL REGULATOR REDD"/>
    <property type="match status" value="1"/>
</dbReference>
<dbReference type="AlphaFoldDB" id="A0A6N7L755"/>
<evidence type="ECO:0000256" key="5">
    <source>
        <dbReference type="ARBA" id="ARBA00023163"/>
    </source>
</evidence>
<dbReference type="OrthoDB" id="3860705at2"/>
<keyword evidence="4 6" id="KW-0238">DNA-binding</keyword>
<dbReference type="Pfam" id="PF13181">
    <property type="entry name" value="TPR_8"/>
    <property type="match status" value="1"/>
</dbReference>
<keyword evidence="9" id="KW-1185">Reference proteome</keyword>
<evidence type="ECO:0000313" key="9">
    <source>
        <dbReference type="Proteomes" id="UP000450000"/>
    </source>
</evidence>
<evidence type="ECO:0000256" key="1">
    <source>
        <dbReference type="ARBA" id="ARBA00005820"/>
    </source>
</evidence>
<keyword evidence="3" id="KW-0805">Transcription regulation</keyword>
<dbReference type="Pfam" id="PF03704">
    <property type="entry name" value="BTAD"/>
    <property type="match status" value="1"/>
</dbReference>
<dbReference type="Pfam" id="PF00486">
    <property type="entry name" value="Trans_reg_C"/>
    <property type="match status" value="1"/>
</dbReference>
<dbReference type="SUPFAM" id="SSF48452">
    <property type="entry name" value="TPR-like"/>
    <property type="match status" value="2"/>
</dbReference>
<evidence type="ECO:0000313" key="8">
    <source>
        <dbReference type="EMBL" id="MQS18143.1"/>
    </source>
</evidence>
<dbReference type="Gene3D" id="1.25.40.10">
    <property type="entry name" value="Tetratricopeptide repeat domain"/>
    <property type="match status" value="2"/>
</dbReference>
<dbReference type="GO" id="GO:0000160">
    <property type="term" value="P:phosphorelay signal transduction system"/>
    <property type="evidence" value="ECO:0007669"/>
    <property type="project" value="UniProtKB-KW"/>
</dbReference>
<evidence type="ECO:0000256" key="4">
    <source>
        <dbReference type="ARBA" id="ARBA00023125"/>
    </source>
</evidence>
<dbReference type="InterPro" id="IPR036388">
    <property type="entry name" value="WH-like_DNA-bd_sf"/>
</dbReference>
<dbReference type="InterPro" id="IPR051677">
    <property type="entry name" value="AfsR-DnrI-RedD_regulator"/>
</dbReference>
<feature type="domain" description="OmpR/PhoB-type" evidence="7">
    <location>
        <begin position="1"/>
        <end position="67"/>
    </location>
</feature>